<dbReference type="OrthoDB" id="9777147at2"/>
<dbReference type="GO" id="GO:0008654">
    <property type="term" value="P:phospholipid biosynthetic process"/>
    <property type="evidence" value="ECO:0007669"/>
    <property type="project" value="InterPro"/>
</dbReference>
<evidence type="ECO:0000256" key="3">
    <source>
        <dbReference type="SAM" id="Phobius"/>
    </source>
</evidence>
<dbReference type="Proteomes" id="UP000321204">
    <property type="component" value="Chromosome"/>
</dbReference>
<dbReference type="GO" id="GO:0016780">
    <property type="term" value="F:phosphotransferase activity, for other substituted phosphate groups"/>
    <property type="evidence" value="ECO:0007669"/>
    <property type="project" value="InterPro"/>
</dbReference>
<keyword evidence="1 2" id="KW-0808">Transferase</keyword>
<dbReference type="InterPro" id="IPR043130">
    <property type="entry name" value="CDP-OH_PTrfase_TM_dom"/>
</dbReference>
<dbReference type="KEGG" id="fgg:FSB75_08960"/>
<protein>
    <submittedName>
        <fullName evidence="4">CDP-alcohol phosphatidyltransferase</fullName>
    </submittedName>
</protein>
<dbReference type="InterPro" id="IPR048254">
    <property type="entry name" value="CDP_ALCOHOL_P_TRANSF_CS"/>
</dbReference>
<feature type="transmembrane region" description="Helical" evidence="3">
    <location>
        <begin position="147"/>
        <end position="169"/>
    </location>
</feature>
<dbReference type="GO" id="GO:0016020">
    <property type="term" value="C:membrane"/>
    <property type="evidence" value="ECO:0007669"/>
    <property type="project" value="InterPro"/>
</dbReference>
<dbReference type="EMBL" id="CP042433">
    <property type="protein sequence ID" value="QEC56015.1"/>
    <property type="molecule type" value="Genomic_DNA"/>
</dbReference>
<keyword evidence="5" id="KW-1185">Reference proteome</keyword>
<feature type="transmembrane region" description="Helical" evidence="3">
    <location>
        <begin position="112"/>
        <end position="135"/>
    </location>
</feature>
<keyword evidence="3" id="KW-0812">Transmembrane</keyword>
<dbReference type="InterPro" id="IPR000462">
    <property type="entry name" value="CDP-OH_P_trans"/>
</dbReference>
<comment type="similarity">
    <text evidence="2">Belongs to the CDP-alcohol phosphatidyltransferase class-I family.</text>
</comment>
<feature type="transmembrane region" description="Helical" evidence="3">
    <location>
        <begin position="7"/>
        <end position="26"/>
    </location>
</feature>
<name>A0A5B8UJ31_9BACT</name>
<organism evidence="4 5">
    <name type="scientific">Flavisolibacter ginsenosidimutans</name>
    <dbReference type="NCBI Taxonomy" id="661481"/>
    <lineage>
        <taxon>Bacteria</taxon>
        <taxon>Pseudomonadati</taxon>
        <taxon>Bacteroidota</taxon>
        <taxon>Chitinophagia</taxon>
        <taxon>Chitinophagales</taxon>
        <taxon>Chitinophagaceae</taxon>
        <taxon>Flavisolibacter</taxon>
    </lineage>
</organism>
<dbReference type="PROSITE" id="PS51257">
    <property type="entry name" value="PROKAR_LIPOPROTEIN"/>
    <property type="match status" value="1"/>
</dbReference>
<dbReference type="Pfam" id="PF01066">
    <property type="entry name" value="CDP-OH_P_transf"/>
    <property type="match status" value="1"/>
</dbReference>
<reference evidence="4 5" key="1">
    <citation type="journal article" date="2015" name="Int. J. Syst. Evol. Microbiol.">
        <title>Flavisolibacter ginsenosidimutans sp. nov., with ginsenoside-converting activity isolated from soil used for cultivating ginseng.</title>
        <authorList>
            <person name="Zhao Y."/>
            <person name="Liu Q."/>
            <person name="Kang M.S."/>
            <person name="Jin F."/>
            <person name="Yu H."/>
            <person name="Im W.T."/>
        </authorList>
    </citation>
    <scope>NUCLEOTIDE SEQUENCE [LARGE SCALE GENOMIC DNA]</scope>
    <source>
        <strain evidence="4 5">Gsoil 636</strain>
    </source>
</reference>
<dbReference type="PROSITE" id="PS00379">
    <property type="entry name" value="CDP_ALCOHOL_P_TRANSF"/>
    <property type="match status" value="1"/>
</dbReference>
<dbReference type="Gene3D" id="1.20.120.1760">
    <property type="match status" value="1"/>
</dbReference>
<feature type="transmembrane region" description="Helical" evidence="3">
    <location>
        <begin position="46"/>
        <end position="67"/>
    </location>
</feature>
<proteinExistence type="inferred from homology"/>
<feature type="transmembrane region" description="Helical" evidence="3">
    <location>
        <begin position="87"/>
        <end position="106"/>
    </location>
</feature>
<keyword evidence="3" id="KW-0472">Membrane</keyword>
<dbReference type="AlphaFoldDB" id="A0A5B8UJ31"/>
<evidence type="ECO:0000256" key="1">
    <source>
        <dbReference type="ARBA" id="ARBA00022679"/>
    </source>
</evidence>
<evidence type="ECO:0000313" key="5">
    <source>
        <dbReference type="Proteomes" id="UP000321204"/>
    </source>
</evidence>
<evidence type="ECO:0000313" key="4">
    <source>
        <dbReference type="EMBL" id="QEC56015.1"/>
    </source>
</evidence>
<keyword evidence="3" id="KW-1133">Transmembrane helix</keyword>
<gene>
    <name evidence="4" type="ORF">FSB75_08960</name>
</gene>
<sequence>MKQIPNLFTLLNLFFGCIAIVYIMQVDSGIVALNDAGAAEVVFPEKMALGALFIFFAAAVDFFDGFFARMLKASTDKGKQLDSLSDVVSFGVAPGMILYQLLRLGYAQKEDALSTSFALLLPAFLFSCAVAWRLAKFNVSTNQSDSFKGVPSPAAGLVVASFPLIIWYADTNPLSWKASLHVPQLLINVWLLYAVIILLSYLMTCNRTFIAIKFKDYSLKNNLLKYILIALSLICLVALQWLAIPIVFVLYLIFSAFSKEPSALAKGNNNKTVDVTV</sequence>
<accession>A0A5B8UJ31</accession>
<evidence type="ECO:0000256" key="2">
    <source>
        <dbReference type="RuleBase" id="RU003750"/>
    </source>
</evidence>
<feature type="transmembrane region" description="Helical" evidence="3">
    <location>
        <begin position="181"/>
        <end position="202"/>
    </location>
</feature>
<dbReference type="RefSeq" id="WP_146785861.1">
    <property type="nucleotide sequence ID" value="NZ_BAABIO010000001.1"/>
</dbReference>
<feature type="transmembrane region" description="Helical" evidence="3">
    <location>
        <begin position="223"/>
        <end position="254"/>
    </location>
</feature>